<feature type="transmembrane region" description="Helical" evidence="1">
    <location>
        <begin position="190"/>
        <end position="208"/>
    </location>
</feature>
<dbReference type="PIRSF" id="PIRSF009160">
    <property type="entry name" value="UCP009160"/>
    <property type="match status" value="1"/>
</dbReference>
<dbReference type="EMBL" id="HBGG01028395">
    <property type="protein sequence ID" value="CAD9212439.1"/>
    <property type="molecule type" value="Transcribed_RNA"/>
</dbReference>
<organism evidence="2">
    <name type="scientific">Tetraselmis chuii</name>
    <dbReference type="NCBI Taxonomy" id="63592"/>
    <lineage>
        <taxon>Eukaryota</taxon>
        <taxon>Viridiplantae</taxon>
        <taxon>Chlorophyta</taxon>
        <taxon>core chlorophytes</taxon>
        <taxon>Chlorodendrophyceae</taxon>
        <taxon>Chlorodendrales</taxon>
        <taxon>Chlorodendraceae</taxon>
        <taxon>Tetraselmis</taxon>
    </lineage>
</organism>
<protein>
    <recommendedName>
        <fullName evidence="3">Bax inhibitor-1/YccA family protein</fullName>
    </recommendedName>
</protein>
<evidence type="ECO:0000313" key="2">
    <source>
        <dbReference type="EMBL" id="CAD9212439.1"/>
    </source>
</evidence>
<name>A0A7S1SYJ3_9CHLO</name>
<proteinExistence type="predicted"/>
<sequence length="257" mass="27200">MQAGSSNPMLNHGRFQEAEYSSPMRRGGVDSGKMTVSGAVDKTALTLVLAMTAAAFTWSQVYTGAMAGAAVMTMTQVSGIVGIVVALGTMFMPHWSPVTAPVYAIAKGLALGGMSAFMELMYPGIVVQALVATFGTLFALLAAFKTKIISVTEGFRSMVYMATGGFFLGMLAMMLLRLCGVPVPMASGPLALGVGLVSTALAAFNLLIDFDDIRSTAWQGAPKWMEWYSAFSLLVTLVWMYTSILRVLSLLAGGRDD</sequence>
<dbReference type="InterPro" id="IPR010539">
    <property type="entry name" value="BaxI_1-like"/>
</dbReference>
<dbReference type="Pfam" id="PF12811">
    <property type="entry name" value="BaxI_1"/>
    <property type="match status" value="1"/>
</dbReference>
<evidence type="ECO:0008006" key="3">
    <source>
        <dbReference type="Google" id="ProtNLM"/>
    </source>
</evidence>
<dbReference type="PANTHER" id="PTHR41282">
    <property type="entry name" value="CONSERVED TRANSMEMBRANE PROTEIN-RELATED"/>
    <property type="match status" value="1"/>
</dbReference>
<keyword evidence="1" id="KW-0472">Membrane</keyword>
<feature type="transmembrane region" description="Helical" evidence="1">
    <location>
        <begin position="228"/>
        <end position="252"/>
    </location>
</feature>
<feature type="transmembrane region" description="Helical" evidence="1">
    <location>
        <begin position="124"/>
        <end position="146"/>
    </location>
</feature>
<gene>
    <name evidence="2" type="ORF">TCHU04912_LOCUS14678</name>
</gene>
<dbReference type="PANTHER" id="PTHR41282:SF1">
    <property type="entry name" value="CONSERVED TRANSMEMBRANE PROTEIN-RELATED"/>
    <property type="match status" value="1"/>
</dbReference>
<feature type="transmembrane region" description="Helical" evidence="1">
    <location>
        <begin position="43"/>
        <end position="61"/>
    </location>
</feature>
<reference evidence="2" key="1">
    <citation type="submission" date="2021-01" db="EMBL/GenBank/DDBJ databases">
        <authorList>
            <person name="Corre E."/>
            <person name="Pelletier E."/>
            <person name="Niang G."/>
            <person name="Scheremetjew M."/>
            <person name="Finn R."/>
            <person name="Kale V."/>
            <person name="Holt S."/>
            <person name="Cochrane G."/>
            <person name="Meng A."/>
            <person name="Brown T."/>
            <person name="Cohen L."/>
        </authorList>
    </citation>
    <scope>NUCLEOTIDE SEQUENCE</scope>
    <source>
        <strain evidence="2">PLY429</strain>
    </source>
</reference>
<dbReference type="AlphaFoldDB" id="A0A7S1SYJ3"/>
<keyword evidence="1" id="KW-0812">Transmembrane</keyword>
<keyword evidence="1" id="KW-1133">Transmembrane helix</keyword>
<accession>A0A7S1SYJ3</accession>
<feature type="transmembrane region" description="Helical" evidence="1">
    <location>
        <begin position="158"/>
        <end position="178"/>
    </location>
</feature>
<evidence type="ECO:0000256" key="1">
    <source>
        <dbReference type="SAM" id="Phobius"/>
    </source>
</evidence>